<keyword evidence="3" id="KW-1185">Reference proteome</keyword>
<sequence>MHGSSFGGSAGPRRLMALLSVATLAGLVSACSSVADGSSGGGNVVNNAIFGAPNKNLQNATIVSAANFGADVDCPPVAIKPGTEEFKVFAAGKPDPLTGANPPVVYQATIIDTARECRKVEGGVNIKLGIKGRVASGPAGKAQTINVPIRIVVMEGRDKVLKSDLVKLPVVLSAPTFASDFSRIDESITVPLSENNTDFHVYVGFDERAAGGKGRS</sequence>
<feature type="signal peptide" evidence="1">
    <location>
        <begin position="1"/>
        <end position="30"/>
    </location>
</feature>
<evidence type="ECO:0000313" key="3">
    <source>
        <dbReference type="Proteomes" id="UP001549321"/>
    </source>
</evidence>
<gene>
    <name evidence="2" type="ORF">ABIE08_000054</name>
</gene>
<protein>
    <recommendedName>
        <fullName evidence="4">Lipoprotein</fullName>
    </recommendedName>
</protein>
<evidence type="ECO:0000256" key="1">
    <source>
        <dbReference type="SAM" id="SignalP"/>
    </source>
</evidence>
<dbReference type="EMBL" id="JBEPSM010000001">
    <property type="protein sequence ID" value="MET4632141.1"/>
    <property type="molecule type" value="Genomic_DNA"/>
</dbReference>
<name>A0ABV2QUP4_9HYPH</name>
<evidence type="ECO:0000313" key="2">
    <source>
        <dbReference type="EMBL" id="MET4632141.1"/>
    </source>
</evidence>
<accession>A0ABV2QUP4</accession>
<proteinExistence type="predicted"/>
<organism evidence="2 3">
    <name type="scientific">Kaistia defluvii</name>
    <dbReference type="NCBI Taxonomy" id="410841"/>
    <lineage>
        <taxon>Bacteria</taxon>
        <taxon>Pseudomonadati</taxon>
        <taxon>Pseudomonadota</taxon>
        <taxon>Alphaproteobacteria</taxon>
        <taxon>Hyphomicrobiales</taxon>
        <taxon>Kaistiaceae</taxon>
        <taxon>Kaistia</taxon>
    </lineage>
</organism>
<dbReference type="Proteomes" id="UP001549321">
    <property type="component" value="Unassembled WGS sequence"/>
</dbReference>
<evidence type="ECO:0008006" key="4">
    <source>
        <dbReference type="Google" id="ProtNLM"/>
    </source>
</evidence>
<feature type="chain" id="PRO_5046278151" description="Lipoprotein" evidence="1">
    <location>
        <begin position="31"/>
        <end position="216"/>
    </location>
</feature>
<keyword evidence="1" id="KW-0732">Signal</keyword>
<reference evidence="2 3" key="1">
    <citation type="submission" date="2024-06" db="EMBL/GenBank/DDBJ databases">
        <title>Sorghum-associated microbial communities from plants grown in Nebraska, USA.</title>
        <authorList>
            <person name="Schachtman D."/>
        </authorList>
    </citation>
    <scope>NUCLEOTIDE SEQUENCE [LARGE SCALE GENOMIC DNA]</scope>
    <source>
        <strain evidence="2 3">3207</strain>
    </source>
</reference>
<comment type="caution">
    <text evidence="2">The sequence shown here is derived from an EMBL/GenBank/DDBJ whole genome shotgun (WGS) entry which is preliminary data.</text>
</comment>